<evidence type="ECO:0000313" key="1">
    <source>
        <dbReference type="EMBL" id="PWY98030.1"/>
    </source>
</evidence>
<keyword evidence="2" id="KW-1185">Reference proteome</keyword>
<evidence type="ECO:0000313" key="2">
    <source>
        <dbReference type="Proteomes" id="UP000246740"/>
    </source>
</evidence>
<dbReference type="InParanoid" id="A0A317XL42"/>
<name>A0A317XL42_9BASI</name>
<dbReference type="PROSITE" id="PS51257">
    <property type="entry name" value="PROKAR_LIPOPROTEIN"/>
    <property type="match status" value="1"/>
</dbReference>
<accession>A0A317XL42</accession>
<organism evidence="1 2">
    <name type="scientific">Testicularia cyperi</name>
    <dbReference type="NCBI Taxonomy" id="1882483"/>
    <lineage>
        <taxon>Eukaryota</taxon>
        <taxon>Fungi</taxon>
        <taxon>Dikarya</taxon>
        <taxon>Basidiomycota</taxon>
        <taxon>Ustilaginomycotina</taxon>
        <taxon>Ustilaginomycetes</taxon>
        <taxon>Ustilaginales</taxon>
        <taxon>Anthracoideaceae</taxon>
        <taxon>Testicularia</taxon>
    </lineage>
</organism>
<gene>
    <name evidence="1" type="ORF">BCV70DRAFT_39344</name>
</gene>
<dbReference type="EMBL" id="KZ819200">
    <property type="protein sequence ID" value="PWY98030.1"/>
    <property type="molecule type" value="Genomic_DNA"/>
</dbReference>
<sequence>MDSRRSRCAARLSSELGPIPLGSAACCQVARSPRSMPFHSMPSAFESVCIRSLDNISTFGRWSTSSDVFPLPLSALTSSHCTHLPPFSVPLQHWRYPNLSLFVSSLPPSESDSRPPWTPCRNFLRLHDPLGLLQSAAQPCCEATVSTSCYFACFATPVHRDWTHGASQKNRVYQQP</sequence>
<dbReference type="Proteomes" id="UP000246740">
    <property type="component" value="Unassembled WGS sequence"/>
</dbReference>
<proteinExistence type="predicted"/>
<reference evidence="1 2" key="1">
    <citation type="journal article" date="2018" name="Mol. Biol. Evol.">
        <title>Broad Genomic Sampling Reveals a Smut Pathogenic Ancestry of the Fungal Clade Ustilaginomycotina.</title>
        <authorList>
            <person name="Kijpornyongpan T."/>
            <person name="Mondo S.J."/>
            <person name="Barry K."/>
            <person name="Sandor L."/>
            <person name="Lee J."/>
            <person name="Lipzen A."/>
            <person name="Pangilinan J."/>
            <person name="LaButti K."/>
            <person name="Hainaut M."/>
            <person name="Henrissat B."/>
            <person name="Grigoriev I.V."/>
            <person name="Spatafora J.W."/>
            <person name="Aime M.C."/>
        </authorList>
    </citation>
    <scope>NUCLEOTIDE SEQUENCE [LARGE SCALE GENOMIC DNA]</scope>
    <source>
        <strain evidence="1 2">MCA 3645</strain>
    </source>
</reference>
<protein>
    <submittedName>
        <fullName evidence="1">Uncharacterized protein</fullName>
    </submittedName>
</protein>
<dbReference type="AlphaFoldDB" id="A0A317XL42"/>